<keyword evidence="1" id="KW-0004">4Fe-4S</keyword>
<dbReference type="InterPro" id="IPR036895">
    <property type="entry name" value="Uracil-DNA_glycosylase-like_sf"/>
</dbReference>
<name>A0A0F9EJQ0_9ZZZZ</name>
<evidence type="ECO:0000256" key="6">
    <source>
        <dbReference type="ARBA" id="ARBA00023014"/>
    </source>
</evidence>
<dbReference type="GO" id="GO:0051539">
    <property type="term" value="F:4 iron, 4 sulfur cluster binding"/>
    <property type="evidence" value="ECO:0007669"/>
    <property type="project" value="UniProtKB-KW"/>
</dbReference>
<keyword evidence="7" id="KW-0234">DNA repair</keyword>
<evidence type="ECO:0000256" key="7">
    <source>
        <dbReference type="ARBA" id="ARBA00023204"/>
    </source>
</evidence>
<dbReference type="GO" id="GO:0046872">
    <property type="term" value="F:metal ion binding"/>
    <property type="evidence" value="ECO:0007669"/>
    <property type="project" value="UniProtKB-KW"/>
</dbReference>
<dbReference type="Pfam" id="PF03167">
    <property type="entry name" value="UDG"/>
    <property type="match status" value="1"/>
</dbReference>
<dbReference type="PANTHER" id="PTHR33693:SF1">
    <property type="entry name" value="TYPE-4 URACIL-DNA GLYCOSYLASE"/>
    <property type="match status" value="1"/>
</dbReference>
<keyword evidence="5" id="KW-0408">Iron</keyword>
<dbReference type="EMBL" id="LAZR01036710">
    <property type="protein sequence ID" value="KKL24123.1"/>
    <property type="molecule type" value="Genomic_DNA"/>
</dbReference>
<comment type="caution">
    <text evidence="9">The sequence shown here is derived from an EMBL/GenBank/DDBJ whole genome shotgun (WGS) entry which is preliminary data.</text>
</comment>
<evidence type="ECO:0000256" key="3">
    <source>
        <dbReference type="ARBA" id="ARBA00022763"/>
    </source>
</evidence>
<dbReference type="Gene3D" id="3.40.470.10">
    <property type="entry name" value="Uracil-DNA glycosylase-like domain"/>
    <property type="match status" value="1"/>
</dbReference>
<protein>
    <recommendedName>
        <fullName evidence="8">Uracil-DNA glycosylase-like domain-containing protein</fullName>
    </recommendedName>
</protein>
<dbReference type="PANTHER" id="PTHR33693">
    <property type="entry name" value="TYPE-5 URACIL-DNA GLYCOSYLASE"/>
    <property type="match status" value="1"/>
</dbReference>
<dbReference type="GO" id="GO:0006281">
    <property type="term" value="P:DNA repair"/>
    <property type="evidence" value="ECO:0007669"/>
    <property type="project" value="UniProtKB-KW"/>
</dbReference>
<accession>A0A0F9EJQ0</accession>
<keyword evidence="6" id="KW-0411">Iron-sulfur</keyword>
<feature type="domain" description="Uracil-DNA glycosylase-like" evidence="8">
    <location>
        <begin position="15"/>
        <end position="155"/>
    </location>
</feature>
<keyword evidence="3" id="KW-0227">DNA damage</keyword>
<sequence>MIPNLSNLIECPPTIHPGHVDITFCGESPGWQESRDKEGFVGGSGRLLAAVCNASAVDFTRANRTNVVKRRPPTDNFGIFYEDPKTRKRPTAELIWWRQLLIAELTKFKPNLVVALGAEALRALCPDCIGITKWRGSILESPLIPGLKVIPEVHP</sequence>
<keyword evidence="4" id="KW-0378">Hydrolase</keyword>
<evidence type="ECO:0000256" key="4">
    <source>
        <dbReference type="ARBA" id="ARBA00022801"/>
    </source>
</evidence>
<evidence type="ECO:0000259" key="8">
    <source>
        <dbReference type="Pfam" id="PF03167"/>
    </source>
</evidence>
<keyword evidence="2" id="KW-0479">Metal-binding</keyword>
<dbReference type="InterPro" id="IPR051536">
    <property type="entry name" value="UDG_Type-4/5"/>
</dbReference>
<dbReference type="AlphaFoldDB" id="A0A0F9EJQ0"/>
<proteinExistence type="predicted"/>
<gene>
    <name evidence="9" type="ORF">LCGC14_2418460</name>
</gene>
<reference evidence="9" key="1">
    <citation type="journal article" date="2015" name="Nature">
        <title>Complex archaea that bridge the gap between prokaryotes and eukaryotes.</title>
        <authorList>
            <person name="Spang A."/>
            <person name="Saw J.H."/>
            <person name="Jorgensen S.L."/>
            <person name="Zaremba-Niedzwiedzka K."/>
            <person name="Martijn J."/>
            <person name="Lind A.E."/>
            <person name="van Eijk R."/>
            <person name="Schleper C."/>
            <person name="Guy L."/>
            <person name="Ettema T.J."/>
        </authorList>
    </citation>
    <scope>NUCLEOTIDE SEQUENCE</scope>
</reference>
<feature type="non-terminal residue" evidence="9">
    <location>
        <position position="155"/>
    </location>
</feature>
<evidence type="ECO:0000256" key="2">
    <source>
        <dbReference type="ARBA" id="ARBA00022723"/>
    </source>
</evidence>
<dbReference type="InterPro" id="IPR005122">
    <property type="entry name" value="Uracil-DNA_glycosylase-like"/>
</dbReference>
<evidence type="ECO:0000313" key="9">
    <source>
        <dbReference type="EMBL" id="KKL24123.1"/>
    </source>
</evidence>
<dbReference type="SUPFAM" id="SSF52141">
    <property type="entry name" value="Uracil-DNA glycosylase-like"/>
    <property type="match status" value="1"/>
</dbReference>
<organism evidence="9">
    <name type="scientific">marine sediment metagenome</name>
    <dbReference type="NCBI Taxonomy" id="412755"/>
    <lineage>
        <taxon>unclassified sequences</taxon>
        <taxon>metagenomes</taxon>
        <taxon>ecological metagenomes</taxon>
    </lineage>
</organism>
<evidence type="ECO:0000256" key="1">
    <source>
        <dbReference type="ARBA" id="ARBA00022485"/>
    </source>
</evidence>
<evidence type="ECO:0000256" key="5">
    <source>
        <dbReference type="ARBA" id="ARBA00023004"/>
    </source>
</evidence>
<dbReference type="GO" id="GO:0097506">
    <property type="term" value="F:deaminated base DNA N-glycosylase activity"/>
    <property type="evidence" value="ECO:0007669"/>
    <property type="project" value="UniProtKB-ARBA"/>
</dbReference>